<feature type="compositionally biased region" description="Polar residues" evidence="9">
    <location>
        <begin position="579"/>
        <end position="592"/>
    </location>
</feature>
<keyword evidence="6" id="KW-0572">Peptidoglycan-anchor</keyword>
<proteinExistence type="inferred from homology"/>
<keyword evidence="4" id="KW-0732">Signal</keyword>
<name>A0A1X1G0P7_STROR</name>
<keyword evidence="5 8" id="KW-0378">Hydrolase</keyword>
<dbReference type="PANTHER" id="PTHR34983">
    <property type="entry name" value="ARABINOGALACTAN ENDO-BETA-1,4-GALACTANASE A"/>
    <property type="match status" value="1"/>
</dbReference>
<keyword evidence="10" id="KW-0812">Transmembrane</keyword>
<comment type="catalytic activity">
    <reaction evidence="8">
        <text>The enzyme specifically hydrolyzes (1-&gt;4)-beta-D-galactosidic linkages in type I arabinogalactans.</text>
        <dbReference type="EC" id="3.2.1.89"/>
    </reaction>
</comment>
<feature type="compositionally biased region" description="Polar residues" evidence="9">
    <location>
        <begin position="614"/>
        <end position="628"/>
    </location>
</feature>
<reference evidence="12 13" key="1">
    <citation type="journal article" date="2016" name="Eur. J. Clin. Microbiol. Infect. Dis.">
        <title>Whole genome sequencing as a tool for phylogenetic analysis of clinical strains of Mitis group streptococci.</title>
        <authorList>
            <person name="Rasmussen L.H."/>
            <person name="Dargis R."/>
            <person name="Hojholt K."/>
            <person name="Christensen J.J."/>
            <person name="Skovgaard O."/>
            <person name="Justesen U.S."/>
            <person name="Rosenvinge F.S."/>
            <person name="Moser C."/>
            <person name="Lukjancenko O."/>
            <person name="Rasmussen S."/>
            <person name="Nielsen X.C."/>
        </authorList>
    </citation>
    <scope>NUCLEOTIDE SEQUENCE [LARGE SCALE GENOMIC DNA]</scope>
    <source>
        <strain evidence="12 13">OD_339823_10</strain>
    </source>
</reference>
<evidence type="ECO:0000313" key="13">
    <source>
        <dbReference type="Proteomes" id="UP000193633"/>
    </source>
</evidence>
<dbReference type="GO" id="GO:0031218">
    <property type="term" value="F:arabinogalactan endo-1,4-beta-galactosidase activity"/>
    <property type="evidence" value="ECO:0007669"/>
    <property type="project" value="UniProtKB-EC"/>
</dbReference>
<comment type="caution">
    <text evidence="12">The sequence shown here is derived from an EMBL/GenBank/DDBJ whole genome shotgun (WGS) entry which is preliminary data.</text>
</comment>
<dbReference type="Gene3D" id="3.20.20.80">
    <property type="entry name" value="Glycosidases"/>
    <property type="match status" value="1"/>
</dbReference>
<sequence>MRYNSKLINFISMTFLLAFLFILPVKNVFADDDFYVEKVENLPSDFIKGADISTLIAQEESGVRYYDENGNEKDLITILAENGVNYVRVRIWNNPYDDKGHGYGAGNSDLSKAIAIGKRATAAGMRVLVDFHYSDFWADPGRQVSPKAWANMTIDEKSKALYQFTKESLNTLRASGVDVGMVQVGNETTSSGMAGEAGDERYQLFKAGTQAVRDVDKSILITLHFTNPEKKSTILYYAEKLKENQIDYDVFATSYYSFWHGSLENLNLVLKEIREKYGKQTLIAETSYAYTLEDGDGQKNVIKSEQQTKNGGYPPTVQGQANNLRDVIATSQSAAALGVFYWEPAWIPVGKADRNSNLPIWEQYGSGWASSYAISYDPNVDESNYGGSEWDNQALFDFNGKALQSLKVFKFVNTGYGTVPEKKDNQNREKEDEDTTNLLQNGSFEEENLEAYKISQSYIERQNDTPKTGQYALHFWSDKSLDYQVEQAVTLEPGTYRFSIQMQGDKTGSGERIFSYVRFNDTTSEGNQLHLEGYAIWKESVVEFKLTEKTQVYVGLSVLADAGAWGTTDDWKLKRIDATKSSQTPSEQTQTDDSQEGKLEPPLSSSEDPKSKTEPSTSSQKVTTNQLVQKDEDSRTQNDKRKNLPETGMRDQKILFILGLGGIVLVIGTNLYRRKK</sequence>
<feature type="domain" description="Gram-positive cocci surface proteins LPxTG" evidence="11">
    <location>
        <begin position="644"/>
        <end position="676"/>
    </location>
</feature>
<feature type="compositionally biased region" description="Basic and acidic residues" evidence="9">
    <location>
        <begin position="629"/>
        <end position="646"/>
    </location>
</feature>
<feature type="region of interest" description="Disordered" evidence="9">
    <location>
        <begin position="577"/>
        <end position="646"/>
    </location>
</feature>
<evidence type="ECO:0000313" key="12">
    <source>
        <dbReference type="EMBL" id="ORO40262.1"/>
    </source>
</evidence>
<dbReference type="Gene3D" id="2.60.120.260">
    <property type="entry name" value="Galactose-binding domain-like"/>
    <property type="match status" value="1"/>
</dbReference>
<dbReference type="InterPro" id="IPR017853">
    <property type="entry name" value="GH"/>
</dbReference>
<keyword evidence="7 8" id="KW-0326">Glycosidase</keyword>
<dbReference type="Proteomes" id="UP000193633">
    <property type="component" value="Unassembled WGS sequence"/>
</dbReference>
<keyword evidence="2" id="KW-0134">Cell wall</keyword>
<dbReference type="AlphaFoldDB" id="A0A1X1G0P7"/>
<gene>
    <name evidence="12" type="ORF">B7728_05040</name>
</gene>
<evidence type="ECO:0000256" key="2">
    <source>
        <dbReference type="ARBA" id="ARBA00022512"/>
    </source>
</evidence>
<evidence type="ECO:0000256" key="9">
    <source>
        <dbReference type="SAM" id="MobiDB-lite"/>
    </source>
</evidence>
<keyword evidence="10" id="KW-1133">Transmembrane helix</keyword>
<dbReference type="InterPro" id="IPR011683">
    <property type="entry name" value="Glyco_hydro_53"/>
</dbReference>
<evidence type="ECO:0000256" key="7">
    <source>
        <dbReference type="ARBA" id="ARBA00023295"/>
    </source>
</evidence>
<accession>A0A1X1G0P7</accession>
<dbReference type="GO" id="GO:0015926">
    <property type="term" value="F:glucosidase activity"/>
    <property type="evidence" value="ECO:0007669"/>
    <property type="project" value="InterPro"/>
</dbReference>
<evidence type="ECO:0000256" key="3">
    <source>
        <dbReference type="ARBA" id="ARBA00022525"/>
    </source>
</evidence>
<evidence type="ECO:0000256" key="1">
    <source>
        <dbReference type="ARBA" id="ARBA00010687"/>
    </source>
</evidence>
<evidence type="ECO:0000256" key="8">
    <source>
        <dbReference type="RuleBase" id="RU361192"/>
    </source>
</evidence>
<dbReference type="PANTHER" id="PTHR34983:SF2">
    <property type="entry name" value="ENDO-BETA-1,4-GALACTANASE"/>
    <property type="match status" value="1"/>
</dbReference>
<evidence type="ECO:0000259" key="11">
    <source>
        <dbReference type="PROSITE" id="PS50847"/>
    </source>
</evidence>
<dbReference type="Pfam" id="PF07745">
    <property type="entry name" value="Glyco_hydro_53"/>
    <property type="match status" value="1"/>
</dbReference>
<evidence type="ECO:0000256" key="10">
    <source>
        <dbReference type="SAM" id="Phobius"/>
    </source>
</evidence>
<dbReference type="SUPFAM" id="SSF51445">
    <property type="entry name" value="(Trans)glycosidases"/>
    <property type="match status" value="1"/>
</dbReference>
<dbReference type="GO" id="GO:0045490">
    <property type="term" value="P:pectin catabolic process"/>
    <property type="evidence" value="ECO:0007669"/>
    <property type="project" value="TreeGrafter"/>
</dbReference>
<keyword evidence="3" id="KW-0964">Secreted</keyword>
<dbReference type="EMBL" id="NCUD01000044">
    <property type="protein sequence ID" value="ORO40262.1"/>
    <property type="molecule type" value="Genomic_DNA"/>
</dbReference>
<dbReference type="PROSITE" id="PS50847">
    <property type="entry name" value="GRAM_POS_ANCHORING"/>
    <property type="match status" value="1"/>
</dbReference>
<evidence type="ECO:0000256" key="5">
    <source>
        <dbReference type="ARBA" id="ARBA00022801"/>
    </source>
</evidence>
<comment type="similarity">
    <text evidence="1 8">Belongs to the glycosyl hydrolase 53 family.</text>
</comment>
<evidence type="ECO:0000256" key="6">
    <source>
        <dbReference type="ARBA" id="ARBA00023088"/>
    </source>
</evidence>
<feature type="transmembrane region" description="Helical" evidence="10">
    <location>
        <begin position="654"/>
        <end position="672"/>
    </location>
</feature>
<organism evidence="12 13">
    <name type="scientific">Streptococcus oralis subsp. tigurinus</name>
    <dbReference type="NCBI Taxonomy" id="1077464"/>
    <lineage>
        <taxon>Bacteria</taxon>
        <taxon>Bacillati</taxon>
        <taxon>Bacillota</taxon>
        <taxon>Bacilli</taxon>
        <taxon>Lactobacillales</taxon>
        <taxon>Streptococcaceae</taxon>
        <taxon>Streptococcus</taxon>
    </lineage>
</organism>
<dbReference type="EC" id="3.2.1.89" evidence="8"/>
<dbReference type="RefSeq" id="WP_084851972.1">
    <property type="nucleotide sequence ID" value="NZ_NCUD01000044.1"/>
</dbReference>
<dbReference type="InterPro" id="IPR019931">
    <property type="entry name" value="LPXTG_anchor"/>
</dbReference>
<keyword evidence="10" id="KW-0472">Membrane</keyword>
<protein>
    <recommendedName>
        <fullName evidence="8">Arabinogalactan endo-beta-1,4-galactanase</fullName>
        <ecNumber evidence="8">3.2.1.89</ecNumber>
    </recommendedName>
</protein>
<evidence type="ECO:0000256" key="4">
    <source>
        <dbReference type="ARBA" id="ARBA00022729"/>
    </source>
</evidence>